<dbReference type="VEuPathDB" id="FungiDB:HpaG814246"/>
<proteinExistence type="predicted"/>
<dbReference type="eggNOG" id="ENOG502S13I">
    <property type="taxonomic scope" value="Eukaryota"/>
</dbReference>
<reference evidence="5" key="1">
    <citation type="journal article" date="2010" name="Science">
        <title>Signatures of adaptation to obligate biotrophy in the Hyaloperonospora arabidopsidis genome.</title>
        <authorList>
            <person name="Baxter L."/>
            <person name="Tripathy S."/>
            <person name="Ishaque N."/>
            <person name="Boot N."/>
            <person name="Cabral A."/>
            <person name="Kemen E."/>
            <person name="Thines M."/>
            <person name="Ah-Fong A."/>
            <person name="Anderson R."/>
            <person name="Badejoko W."/>
            <person name="Bittner-Eddy P."/>
            <person name="Boore J.L."/>
            <person name="Chibucos M.C."/>
            <person name="Coates M."/>
            <person name="Dehal P."/>
            <person name="Delehaunty K."/>
            <person name="Dong S."/>
            <person name="Downton P."/>
            <person name="Dumas B."/>
            <person name="Fabro G."/>
            <person name="Fronick C."/>
            <person name="Fuerstenberg S.I."/>
            <person name="Fulton L."/>
            <person name="Gaulin E."/>
            <person name="Govers F."/>
            <person name="Hughes L."/>
            <person name="Humphray S."/>
            <person name="Jiang R.H."/>
            <person name="Judelson H."/>
            <person name="Kamoun S."/>
            <person name="Kyung K."/>
            <person name="Meijer H."/>
            <person name="Minx P."/>
            <person name="Morris P."/>
            <person name="Nelson J."/>
            <person name="Phuntumart V."/>
            <person name="Qutob D."/>
            <person name="Rehmany A."/>
            <person name="Rougon-Cardoso A."/>
            <person name="Ryden P."/>
            <person name="Torto-Alalibo T."/>
            <person name="Studholme D."/>
            <person name="Wang Y."/>
            <person name="Win J."/>
            <person name="Wood J."/>
            <person name="Clifton S.W."/>
            <person name="Rogers J."/>
            <person name="Van den Ackerveken G."/>
            <person name="Jones J.D."/>
            <person name="McDowell J.M."/>
            <person name="Beynon J."/>
            <person name="Tyler B.M."/>
        </authorList>
    </citation>
    <scope>NUCLEOTIDE SEQUENCE [LARGE SCALE GENOMIC DNA]</scope>
    <source>
        <strain evidence="5">Emoy2</strain>
    </source>
</reference>
<protein>
    <recommendedName>
        <fullName evidence="6">RxLR effector candidate protein</fullName>
    </recommendedName>
</protein>
<dbReference type="EnsemblProtists" id="HpaT814246">
    <property type="protein sequence ID" value="HpaP814246"/>
    <property type="gene ID" value="HpaG814246"/>
</dbReference>
<dbReference type="AlphaFoldDB" id="M4C571"/>
<reference evidence="4" key="2">
    <citation type="submission" date="2015-06" db="UniProtKB">
        <authorList>
            <consortium name="EnsemblProtists"/>
        </authorList>
    </citation>
    <scope>IDENTIFICATION</scope>
    <source>
        <strain evidence="4">Emoy2</strain>
    </source>
</reference>
<evidence type="ECO:0000313" key="4">
    <source>
        <dbReference type="EnsemblProtists" id="HpaP814246"/>
    </source>
</evidence>
<accession>M4C571</accession>
<evidence type="ECO:0000313" key="5">
    <source>
        <dbReference type="Proteomes" id="UP000011713"/>
    </source>
</evidence>
<dbReference type="InterPro" id="IPR032675">
    <property type="entry name" value="LRR_dom_sf"/>
</dbReference>
<feature type="chain" id="PRO_5004049745" description="RxLR effector candidate protein" evidence="3">
    <location>
        <begin position="25"/>
        <end position="287"/>
    </location>
</feature>
<name>M4C571_HYAAE</name>
<dbReference type="STRING" id="559515.M4C571"/>
<keyword evidence="5" id="KW-1185">Reference proteome</keyword>
<dbReference type="EMBL" id="JH598313">
    <property type="status" value="NOT_ANNOTATED_CDS"/>
    <property type="molecule type" value="Genomic_DNA"/>
</dbReference>
<organism evidence="4 5">
    <name type="scientific">Hyaloperonospora arabidopsidis (strain Emoy2)</name>
    <name type="common">Downy mildew agent</name>
    <name type="synonym">Peronospora arabidopsidis</name>
    <dbReference type="NCBI Taxonomy" id="559515"/>
    <lineage>
        <taxon>Eukaryota</taxon>
        <taxon>Sar</taxon>
        <taxon>Stramenopiles</taxon>
        <taxon>Oomycota</taxon>
        <taxon>Peronosporomycetes</taxon>
        <taxon>Peronosporales</taxon>
        <taxon>Peronosporaceae</taxon>
        <taxon>Hyaloperonospora</taxon>
    </lineage>
</organism>
<dbReference type="PANTHER" id="PTHR24366:SF96">
    <property type="entry name" value="LEUCINE RICH REPEAT CONTAINING 53"/>
    <property type="match status" value="1"/>
</dbReference>
<dbReference type="InParanoid" id="M4C571"/>
<evidence type="ECO:0000256" key="2">
    <source>
        <dbReference type="ARBA" id="ARBA00022737"/>
    </source>
</evidence>
<dbReference type="InterPro" id="IPR001611">
    <property type="entry name" value="Leu-rich_rpt"/>
</dbReference>
<evidence type="ECO:0000256" key="1">
    <source>
        <dbReference type="ARBA" id="ARBA00022614"/>
    </source>
</evidence>
<keyword evidence="1" id="KW-0433">Leucine-rich repeat</keyword>
<dbReference type="InterPro" id="IPR003591">
    <property type="entry name" value="Leu-rich_rpt_typical-subtyp"/>
</dbReference>
<dbReference type="HOGENOM" id="CLU_046947_0_0_1"/>
<dbReference type="Gene3D" id="3.80.10.10">
    <property type="entry name" value="Ribonuclease Inhibitor"/>
    <property type="match status" value="1"/>
</dbReference>
<evidence type="ECO:0008006" key="6">
    <source>
        <dbReference type="Google" id="ProtNLM"/>
    </source>
</evidence>
<dbReference type="PROSITE" id="PS51450">
    <property type="entry name" value="LRR"/>
    <property type="match status" value="1"/>
</dbReference>
<dbReference type="SMART" id="SM00369">
    <property type="entry name" value="LRR_TYP"/>
    <property type="match status" value="1"/>
</dbReference>
<sequence>MRRLQWSWLPLSTSLLSPLTSASASDATASSSVSWCTNPTSSAVLTSCGDNCDAGDPCVQFRESSSCSEASRNDCERYSPTCMYQCLDAYNSVARKFTVFIKEPAPSDTWTTSASGSDAAAFPSAAFDTVTGVVYTETTRNMYVFVLDCVKGSFYLQITGFDDTNVQKGALKAVTFDANAFATATVLEQLILTNLDLQVLPTGFLPTTVSLLTIENCNLASLPSQLGNLANKNLVTLNLNKNTMTGVTDSDSSVTKALQGLTTLDLSHNKLTEFPAAVFNMTNLNIL</sequence>
<dbReference type="PANTHER" id="PTHR24366">
    <property type="entry name" value="IG(IMMUNOGLOBULIN) AND LRR(LEUCINE RICH REPEAT) DOMAINS"/>
    <property type="match status" value="1"/>
</dbReference>
<dbReference type="SUPFAM" id="SSF52058">
    <property type="entry name" value="L domain-like"/>
    <property type="match status" value="1"/>
</dbReference>
<dbReference type="Proteomes" id="UP000011713">
    <property type="component" value="Unassembled WGS sequence"/>
</dbReference>
<evidence type="ECO:0000256" key="3">
    <source>
        <dbReference type="SAM" id="SignalP"/>
    </source>
</evidence>
<feature type="signal peptide" evidence="3">
    <location>
        <begin position="1"/>
        <end position="24"/>
    </location>
</feature>
<keyword evidence="2" id="KW-0677">Repeat</keyword>
<keyword evidence="3" id="KW-0732">Signal</keyword>
<dbReference type="OMA" id="NDCERYS"/>